<dbReference type="AlphaFoldDB" id="A0A2P2NBJ4"/>
<dbReference type="EMBL" id="GGEC01059347">
    <property type="protein sequence ID" value="MBX39831.1"/>
    <property type="molecule type" value="Transcribed_RNA"/>
</dbReference>
<organism evidence="1">
    <name type="scientific">Rhizophora mucronata</name>
    <name type="common">Asiatic mangrove</name>
    <dbReference type="NCBI Taxonomy" id="61149"/>
    <lineage>
        <taxon>Eukaryota</taxon>
        <taxon>Viridiplantae</taxon>
        <taxon>Streptophyta</taxon>
        <taxon>Embryophyta</taxon>
        <taxon>Tracheophyta</taxon>
        <taxon>Spermatophyta</taxon>
        <taxon>Magnoliopsida</taxon>
        <taxon>eudicotyledons</taxon>
        <taxon>Gunneridae</taxon>
        <taxon>Pentapetalae</taxon>
        <taxon>rosids</taxon>
        <taxon>fabids</taxon>
        <taxon>Malpighiales</taxon>
        <taxon>Rhizophoraceae</taxon>
        <taxon>Rhizophora</taxon>
    </lineage>
</organism>
<name>A0A2P2NBJ4_RHIMU</name>
<evidence type="ECO:0000313" key="1">
    <source>
        <dbReference type="EMBL" id="MBX39831.1"/>
    </source>
</evidence>
<proteinExistence type="predicted"/>
<sequence length="22" mass="2286">MVGALLAPSVAEQSKTVTLSPW</sequence>
<reference evidence="1" key="1">
    <citation type="submission" date="2018-02" db="EMBL/GenBank/DDBJ databases">
        <title>Rhizophora mucronata_Transcriptome.</title>
        <authorList>
            <person name="Meera S.P."/>
            <person name="Sreeshan A."/>
            <person name="Augustine A."/>
        </authorList>
    </citation>
    <scope>NUCLEOTIDE SEQUENCE</scope>
    <source>
        <tissue evidence="1">Leaf</tissue>
    </source>
</reference>
<accession>A0A2P2NBJ4</accession>
<protein>
    <submittedName>
        <fullName evidence="1">Uncharacterized protein</fullName>
    </submittedName>
</protein>